<dbReference type="PIRSF" id="PIRSF006305">
    <property type="entry name" value="Maf"/>
    <property type="match status" value="1"/>
</dbReference>
<reference evidence="5 6" key="1">
    <citation type="submission" date="2020-03" db="EMBL/GenBank/DDBJ databases">
        <title>Roseomonas selenitidurans sp. nov. isolated from soil.</title>
        <authorList>
            <person name="Liu H."/>
        </authorList>
    </citation>
    <scope>NUCLEOTIDE SEQUENCE [LARGE SCALE GENOMIC DNA]</scope>
    <source>
        <strain evidence="5 6">JCM 15073</strain>
    </source>
</reference>
<dbReference type="InterPro" id="IPR003697">
    <property type="entry name" value="Maf-like"/>
</dbReference>
<evidence type="ECO:0000313" key="6">
    <source>
        <dbReference type="Proteomes" id="UP000765160"/>
    </source>
</evidence>
<comment type="caution">
    <text evidence="4">Lacks conserved residue(s) required for the propagation of feature annotation.</text>
</comment>
<dbReference type="Pfam" id="PF02545">
    <property type="entry name" value="Maf"/>
    <property type="match status" value="1"/>
</dbReference>
<dbReference type="SUPFAM" id="SSF52972">
    <property type="entry name" value="ITPase-like"/>
    <property type="match status" value="1"/>
</dbReference>
<comment type="function">
    <text evidence="4">Nucleoside triphosphate pyrophosphatase. May have a dual role in cell division arrest and in preventing the incorporation of modified nucleotides into cellular nucleic acids.</text>
</comment>
<sequence>MRQAEQPALVLASASATRRALLEAAGLRFEAMAAAVDEASIKEAAQAEEIPPAEAAIMLAEAKAMRVVRKRPEALVIGCDQLLTCTDEAGVLRWYDKPADLAAARRQLLALRGRRHELVTATVAWRDGQRIWQDVTTPRLTMRDFSEEFLADYLAAEGEAVLSSVGAYRLEGPGIHLMAKVEGAHSAILGLPLLPLLGFLRQHGVLGA</sequence>
<accession>A0ABX1EZQ8</accession>
<comment type="catalytic activity">
    <reaction evidence="4">
        <text>a 2'-deoxyribonucleoside 5'-triphosphate + H2O = a 2'-deoxyribonucleoside 5'-phosphate + diphosphate + H(+)</text>
        <dbReference type="Rhea" id="RHEA:44644"/>
        <dbReference type="ChEBI" id="CHEBI:15377"/>
        <dbReference type="ChEBI" id="CHEBI:15378"/>
        <dbReference type="ChEBI" id="CHEBI:33019"/>
        <dbReference type="ChEBI" id="CHEBI:61560"/>
        <dbReference type="ChEBI" id="CHEBI:65317"/>
        <dbReference type="EC" id="3.6.1.9"/>
    </reaction>
</comment>
<dbReference type="PANTHER" id="PTHR43213">
    <property type="entry name" value="BIFUNCTIONAL DTTP/UTP PYROPHOSPHATASE/METHYLTRANSFERASE PROTEIN-RELATED"/>
    <property type="match status" value="1"/>
</dbReference>
<comment type="cofactor">
    <cofactor evidence="1 4">
        <name>a divalent metal cation</name>
        <dbReference type="ChEBI" id="CHEBI:60240"/>
    </cofactor>
</comment>
<evidence type="ECO:0000313" key="5">
    <source>
        <dbReference type="EMBL" id="NKE45560.1"/>
    </source>
</evidence>
<protein>
    <recommendedName>
        <fullName evidence="4">Nucleoside triphosphate pyrophosphatase</fullName>
        <ecNumber evidence="4">3.6.1.9</ecNumber>
    </recommendedName>
    <alternativeName>
        <fullName evidence="4">Nucleotide pyrophosphatase</fullName>
        <shortName evidence="4">Nucleotide PPase</shortName>
    </alternativeName>
</protein>
<dbReference type="EMBL" id="JAAVTX010000003">
    <property type="protein sequence ID" value="NKE45560.1"/>
    <property type="molecule type" value="Genomic_DNA"/>
</dbReference>
<dbReference type="RefSeq" id="WP_168049989.1">
    <property type="nucleotide sequence ID" value="NZ_JAATJR010000003.1"/>
</dbReference>
<keyword evidence="6" id="KW-1185">Reference proteome</keyword>
<dbReference type="EC" id="3.6.1.9" evidence="4"/>
<name>A0ABX1EZQ8_9PROT</name>
<dbReference type="PANTHER" id="PTHR43213:SF5">
    <property type="entry name" value="BIFUNCTIONAL DTTP_UTP PYROPHOSPHATASE_METHYLTRANSFERASE PROTEIN-RELATED"/>
    <property type="match status" value="1"/>
</dbReference>
<keyword evidence="4" id="KW-0963">Cytoplasm</keyword>
<keyword evidence="2 4" id="KW-0378">Hydrolase</keyword>
<dbReference type="HAMAP" id="MF_00528">
    <property type="entry name" value="Maf"/>
    <property type="match status" value="1"/>
</dbReference>
<evidence type="ECO:0000256" key="1">
    <source>
        <dbReference type="ARBA" id="ARBA00001968"/>
    </source>
</evidence>
<comment type="catalytic activity">
    <reaction evidence="4">
        <text>a ribonucleoside 5'-triphosphate + H2O = a ribonucleoside 5'-phosphate + diphosphate + H(+)</text>
        <dbReference type="Rhea" id="RHEA:23996"/>
        <dbReference type="ChEBI" id="CHEBI:15377"/>
        <dbReference type="ChEBI" id="CHEBI:15378"/>
        <dbReference type="ChEBI" id="CHEBI:33019"/>
        <dbReference type="ChEBI" id="CHEBI:58043"/>
        <dbReference type="ChEBI" id="CHEBI:61557"/>
        <dbReference type="EC" id="3.6.1.9"/>
    </reaction>
</comment>
<comment type="caution">
    <text evidence="5">The sequence shown here is derived from an EMBL/GenBank/DDBJ whole genome shotgun (WGS) entry which is preliminary data.</text>
</comment>
<comment type="similarity">
    <text evidence="4">Belongs to the Maf family.</text>
</comment>
<dbReference type="InterPro" id="IPR029001">
    <property type="entry name" value="ITPase-like_fam"/>
</dbReference>
<keyword evidence="3 4" id="KW-0546">Nucleotide metabolism</keyword>
<comment type="subcellular location">
    <subcellularLocation>
        <location evidence="4">Cytoplasm</location>
    </subcellularLocation>
</comment>
<evidence type="ECO:0000256" key="4">
    <source>
        <dbReference type="HAMAP-Rule" id="MF_00528"/>
    </source>
</evidence>
<dbReference type="Proteomes" id="UP000765160">
    <property type="component" value="Unassembled WGS sequence"/>
</dbReference>
<organism evidence="5 6">
    <name type="scientific">Falsiroseomonas frigidaquae</name>
    <dbReference type="NCBI Taxonomy" id="487318"/>
    <lineage>
        <taxon>Bacteria</taxon>
        <taxon>Pseudomonadati</taxon>
        <taxon>Pseudomonadota</taxon>
        <taxon>Alphaproteobacteria</taxon>
        <taxon>Acetobacterales</taxon>
        <taxon>Roseomonadaceae</taxon>
        <taxon>Falsiroseomonas</taxon>
    </lineage>
</organism>
<proteinExistence type="inferred from homology"/>
<evidence type="ECO:0000256" key="2">
    <source>
        <dbReference type="ARBA" id="ARBA00022801"/>
    </source>
</evidence>
<gene>
    <name evidence="5" type="ORF">HB662_12295</name>
</gene>
<dbReference type="Gene3D" id="3.90.950.10">
    <property type="match status" value="1"/>
</dbReference>
<evidence type="ECO:0000256" key="3">
    <source>
        <dbReference type="ARBA" id="ARBA00023080"/>
    </source>
</evidence>
<feature type="active site" description="Proton acceptor" evidence="4">
    <location>
        <position position="80"/>
    </location>
</feature>